<feature type="transmembrane region" description="Helical" evidence="11">
    <location>
        <begin position="176"/>
        <end position="197"/>
    </location>
</feature>
<evidence type="ECO:0000256" key="4">
    <source>
        <dbReference type="ARBA" id="ARBA00006739"/>
    </source>
</evidence>
<keyword evidence="10 11" id="KW-0472">Membrane</keyword>
<dbReference type="AlphaFoldDB" id="A0A9D4SNX7"/>
<dbReference type="EC" id="2.4.1.80" evidence="5"/>
<feature type="transmembrane region" description="Helical" evidence="11">
    <location>
        <begin position="148"/>
        <end position="170"/>
    </location>
</feature>
<dbReference type="PANTHER" id="PTHR12726">
    <property type="entry name" value="CERAMIDE GLUCOSYLTRANSFERASE"/>
    <property type="match status" value="1"/>
</dbReference>
<comment type="pathway">
    <text evidence="3">Sphingolipid metabolism.</text>
</comment>
<evidence type="ECO:0000256" key="3">
    <source>
        <dbReference type="ARBA" id="ARBA00004991"/>
    </source>
</evidence>
<comment type="pathway">
    <text evidence="2">Lipid metabolism; sphingolipid metabolism.</text>
</comment>
<dbReference type="PANTHER" id="PTHR12726:SF0">
    <property type="entry name" value="CERAMIDE GLUCOSYLTRANSFERASE"/>
    <property type="match status" value="1"/>
</dbReference>
<dbReference type="InterPro" id="IPR025993">
    <property type="entry name" value="Ceramide_glucosylTrfase"/>
</dbReference>
<dbReference type="Pfam" id="PF13506">
    <property type="entry name" value="Glyco_transf_21"/>
    <property type="match status" value="1"/>
</dbReference>
<keyword evidence="13" id="KW-1185">Reference proteome</keyword>
<evidence type="ECO:0000256" key="9">
    <source>
        <dbReference type="ARBA" id="ARBA00022989"/>
    </source>
</evidence>
<protein>
    <recommendedName>
        <fullName evidence="5">ceramide glucosyltransferase</fullName>
        <ecNumber evidence="5">2.4.1.80</ecNumber>
    </recommendedName>
</protein>
<reference evidence="12" key="1">
    <citation type="journal article" date="2020" name="Cell">
        <title>Large-Scale Comparative Analyses of Tick Genomes Elucidate Their Genetic Diversity and Vector Capacities.</title>
        <authorList>
            <consortium name="Tick Genome and Microbiome Consortium (TIGMIC)"/>
            <person name="Jia N."/>
            <person name="Wang J."/>
            <person name="Shi W."/>
            <person name="Du L."/>
            <person name="Sun Y."/>
            <person name="Zhan W."/>
            <person name="Jiang J.F."/>
            <person name="Wang Q."/>
            <person name="Zhang B."/>
            <person name="Ji P."/>
            <person name="Bell-Sakyi L."/>
            <person name="Cui X.M."/>
            <person name="Yuan T.T."/>
            <person name="Jiang B.G."/>
            <person name="Yang W.F."/>
            <person name="Lam T.T."/>
            <person name="Chang Q.C."/>
            <person name="Ding S.J."/>
            <person name="Wang X.J."/>
            <person name="Zhu J.G."/>
            <person name="Ruan X.D."/>
            <person name="Zhao L."/>
            <person name="Wei J.T."/>
            <person name="Ye R.Z."/>
            <person name="Que T.C."/>
            <person name="Du C.H."/>
            <person name="Zhou Y.H."/>
            <person name="Cheng J.X."/>
            <person name="Dai P.F."/>
            <person name="Guo W.B."/>
            <person name="Han X.H."/>
            <person name="Huang E.J."/>
            <person name="Li L.F."/>
            <person name="Wei W."/>
            <person name="Gao Y.C."/>
            <person name="Liu J.Z."/>
            <person name="Shao H.Z."/>
            <person name="Wang X."/>
            <person name="Wang C.C."/>
            <person name="Yang T.C."/>
            <person name="Huo Q.B."/>
            <person name="Li W."/>
            <person name="Chen H.Y."/>
            <person name="Chen S.E."/>
            <person name="Zhou L.G."/>
            <person name="Ni X.B."/>
            <person name="Tian J.H."/>
            <person name="Sheng Y."/>
            <person name="Liu T."/>
            <person name="Pan Y.S."/>
            <person name="Xia L.Y."/>
            <person name="Li J."/>
            <person name="Zhao F."/>
            <person name="Cao W.C."/>
        </authorList>
    </citation>
    <scope>NUCLEOTIDE SEQUENCE</scope>
    <source>
        <strain evidence="12">Rsan-2018</strain>
    </source>
</reference>
<keyword evidence="6" id="KW-0328">Glycosyltransferase</keyword>
<evidence type="ECO:0000313" key="13">
    <source>
        <dbReference type="Proteomes" id="UP000821837"/>
    </source>
</evidence>
<evidence type="ECO:0000256" key="5">
    <source>
        <dbReference type="ARBA" id="ARBA00012699"/>
    </source>
</evidence>
<accession>A0A9D4SNX7</accession>
<comment type="subcellular location">
    <subcellularLocation>
        <location evidence="1">Membrane</location>
        <topology evidence="1">Multi-pass membrane protein</topology>
    </subcellularLocation>
</comment>
<evidence type="ECO:0000256" key="11">
    <source>
        <dbReference type="SAM" id="Phobius"/>
    </source>
</evidence>
<keyword evidence="7" id="KW-0808">Transferase</keyword>
<evidence type="ECO:0000313" key="12">
    <source>
        <dbReference type="EMBL" id="KAH7936106.1"/>
    </source>
</evidence>
<organism evidence="12 13">
    <name type="scientific">Rhipicephalus sanguineus</name>
    <name type="common">Brown dog tick</name>
    <name type="synonym">Ixodes sanguineus</name>
    <dbReference type="NCBI Taxonomy" id="34632"/>
    <lineage>
        <taxon>Eukaryota</taxon>
        <taxon>Metazoa</taxon>
        <taxon>Ecdysozoa</taxon>
        <taxon>Arthropoda</taxon>
        <taxon>Chelicerata</taxon>
        <taxon>Arachnida</taxon>
        <taxon>Acari</taxon>
        <taxon>Parasitiformes</taxon>
        <taxon>Ixodida</taxon>
        <taxon>Ixodoidea</taxon>
        <taxon>Ixodidae</taxon>
        <taxon>Rhipicephalinae</taxon>
        <taxon>Rhipicephalus</taxon>
        <taxon>Rhipicephalus</taxon>
    </lineage>
</organism>
<name>A0A9D4SNX7_RHISA</name>
<feature type="transmembrane region" description="Helical" evidence="11">
    <location>
        <begin position="209"/>
        <end position="229"/>
    </location>
</feature>
<dbReference type="Proteomes" id="UP000821837">
    <property type="component" value="Unassembled WGS sequence"/>
</dbReference>
<dbReference type="GO" id="GO:0006679">
    <property type="term" value="P:glucosylceramide biosynthetic process"/>
    <property type="evidence" value="ECO:0007669"/>
    <property type="project" value="TreeGrafter"/>
</dbReference>
<proteinExistence type="inferred from homology"/>
<dbReference type="SUPFAM" id="SSF53448">
    <property type="entry name" value="Nucleotide-diphospho-sugar transferases"/>
    <property type="match status" value="1"/>
</dbReference>
<reference evidence="12" key="2">
    <citation type="submission" date="2021-09" db="EMBL/GenBank/DDBJ databases">
        <authorList>
            <person name="Jia N."/>
            <person name="Wang J."/>
            <person name="Shi W."/>
            <person name="Du L."/>
            <person name="Sun Y."/>
            <person name="Zhan W."/>
            <person name="Jiang J."/>
            <person name="Wang Q."/>
            <person name="Zhang B."/>
            <person name="Ji P."/>
            <person name="Sakyi L.B."/>
            <person name="Cui X."/>
            <person name="Yuan T."/>
            <person name="Jiang B."/>
            <person name="Yang W."/>
            <person name="Lam T.T.-Y."/>
            <person name="Chang Q."/>
            <person name="Ding S."/>
            <person name="Wang X."/>
            <person name="Zhu J."/>
            <person name="Ruan X."/>
            <person name="Zhao L."/>
            <person name="Wei J."/>
            <person name="Que T."/>
            <person name="Du C."/>
            <person name="Cheng J."/>
            <person name="Dai P."/>
            <person name="Han X."/>
            <person name="Huang E."/>
            <person name="Gao Y."/>
            <person name="Liu J."/>
            <person name="Shao H."/>
            <person name="Ye R."/>
            <person name="Li L."/>
            <person name="Wei W."/>
            <person name="Wang X."/>
            <person name="Wang C."/>
            <person name="Huo Q."/>
            <person name="Li W."/>
            <person name="Guo W."/>
            <person name="Chen H."/>
            <person name="Chen S."/>
            <person name="Zhou L."/>
            <person name="Zhou L."/>
            <person name="Ni X."/>
            <person name="Tian J."/>
            <person name="Zhou Y."/>
            <person name="Sheng Y."/>
            <person name="Liu T."/>
            <person name="Pan Y."/>
            <person name="Xia L."/>
            <person name="Li J."/>
            <person name="Zhao F."/>
            <person name="Cao W."/>
        </authorList>
    </citation>
    <scope>NUCLEOTIDE SEQUENCE</scope>
    <source>
        <strain evidence="12">Rsan-2018</strain>
        <tissue evidence="12">Larvae</tissue>
    </source>
</reference>
<keyword evidence="9 11" id="KW-1133">Transmembrane helix</keyword>
<evidence type="ECO:0000256" key="8">
    <source>
        <dbReference type="ARBA" id="ARBA00022692"/>
    </source>
</evidence>
<evidence type="ECO:0000256" key="1">
    <source>
        <dbReference type="ARBA" id="ARBA00004141"/>
    </source>
</evidence>
<dbReference type="InterPro" id="IPR029044">
    <property type="entry name" value="Nucleotide-diphossugar_trans"/>
</dbReference>
<dbReference type="VEuPathDB" id="VectorBase:RSAN_041365"/>
<dbReference type="GO" id="GO:0016020">
    <property type="term" value="C:membrane"/>
    <property type="evidence" value="ECO:0007669"/>
    <property type="project" value="UniProtKB-SubCell"/>
</dbReference>
<comment type="caution">
    <text evidence="12">The sequence shown here is derived from an EMBL/GenBank/DDBJ whole genome shotgun (WGS) entry which is preliminary data.</text>
</comment>
<comment type="similarity">
    <text evidence="4">Belongs to the glycosyltransferase 2 family.</text>
</comment>
<sequence length="255" mass="29236">MNVSRPAFELLFCIQDEGDPSIMLVRRLMEKHPLVDARVFVGGCPVGVNPKINNMQPGYEAAKYELILISDSGIRMKEDTLLDMVLTMADDVALVHQMPFACDRKGGWKIRISSQPAWQNSGLCEVGLFQTRVARWAKLRFAMVPHTMLLEPLSECMLLGALVAWATSFLFQWDAFAVYLLHLLLWFLLDWMLLSVVQNGLLPFNKWEFVVAWTFRECGALYLFLHALWNPTIRWRAGLYRLRWGGTVEVVKPDS</sequence>
<evidence type="ECO:0000256" key="7">
    <source>
        <dbReference type="ARBA" id="ARBA00022679"/>
    </source>
</evidence>
<dbReference type="GO" id="GO:0008120">
    <property type="term" value="F:ceramide glucosyltransferase activity"/>
    <property type="evidence" value="ECO:0007669"/>
    <property type="project" value="UniProtKB-EC"/>
</dbReference>
<gene>
    <name evidence="12" type="ORF">HPB52_018414</name>
</gene>
<keyword evidence="8 11" id="KW-0812">Transmembrane</keyword>
<evidence type="ECO:0000256" key="6">
    <source>
        <dbReference type="ARBA" id="ARBA00022676"/>
    </source>
</evidence>
<evidence type="ECO:0000256" key="10">
    <source>
        <dbReference type="ARBA" id="ARBA00023136"/>
    </source>
</evidence>
<evidence type="ECO:0000256" key="2">
    <source>
        <dbReference type="ARBA" id="ARBA00004760"/>
    </source>
</evidence>
<dbReference type="EMBL" id="JABSTV010001255">
    <property type="protein sequence ID" value="KAH7936106.1"/>
    <property type="molecule type" value="Genomic_DNA"/>
</dbReference>